<accession>A0AA40EPS5</accession>
<evidence type="ECO:0000256" key="1">
    <source>
        <dbReference type="SAM" id="MobiDB-lite"/>
    </source>
</evidence>
<organism evidence="3 4">
    <name type="scientific">Schizothecium vesticola</name>
    <dbReference type="NCBI Taxonomy" id="314040"/>
    <lineage>
        <taxon>Eukaryota</taxon>
        <taxon>Fungi</taxon>
        <taxon>Dikarya</taxon>
        <taxon>Ascomycota</taxon>
        <taxon>Pezizomycotina</taxon>
        <taxon>Sordariomycetes</taxon>
        <taxon>Sordariomycetidae</taxon>
        <taxon>Sordariales</taxon>
        <taxon>Schizotheciaceae</taxon>
        <taxon>Schizothecium</taxon>
    </lineage>
</organism>
<protein>
    <submittedName>
        <fullName evidence="3">Uncharacterized protein</fullName>
    </submittedName>
</protein>
<dbReference type="PANTHER" id="PTHR28297">
    <property type="entry name" value="FUNGAL PROTEIN"/>
    <property type="match status" value="1"/>
</dbReference>
<dbReference type="AlphaFoldDB" id="A0AA40EPS5"/>
<comment type="caution">
    <text evidence="3">The sequence shown here is derived from an EMBL/GenBank/DDBJ whole genome shotgun (WGS) entry which is preliminary data.</text>
</comment>
<feature type="region of interest" description="Disordered" evidence="1">
    <location>
        <begin position="250"/>
        <end position="300"/>
    </location>
</feature>
<feature type="compositionally biased region" description="Gly residues" evidence="1">
    <location>
        <begin position="258"/>
        <end position="271"/>
    </location>
</feature>
<feature type="transmembrane region" description="Helical" evidence="2">
    <location>
        <begin position="48"/>
        <end position="73"/>
    </location>
</feature>
<gene>
    <name evidence="3" type="ORF">B0T18DRAFT_448026</name>
</gene>
<keyword evidence="2" id="KW-0812">Transmembrane</keyword>
<proteinExistence type="predicted"/>
<sequence length="300" mass="31861">MTARELDETPGPKVWAEAPDGAVAGTESTDSFRCGTNWEMNQPPARPLYIFLVDGLGAALLSGAINFALAYAMYVTPPPTAAPIRLWQLPSTLAGDAAVTIIVQNLITWCLELALVNRDLARGAIAPLGFLPVPKGRLARWFFFMDRKGDASRPGGWRHWGAFWASQVVRAMVVSVGCFAVVWPVAVGVLMGVGRKEGGDYVFERRWAPQVFKLVLGAVLGGVTTPAFVVFWLARAGWAVKVNEGLREAEGEAEGSGEEFGGGLEGNGEGAVDGRPSDEETVVDGGQESSDLDVGAGGKK</sequence>
<feature type="transmembrane region" description="Helical" evidence="2">
    <location>
        <begin position="168"/>
        <end position="191"/>
    </location>
</feature>
<evidence type="ECO:0000256" key="2">
    <source>
        <dbReference type="SAM" id="Phobius"/>
    </source>
</evidence>
<feature type="transmembrane region" description="Helical" evidence="2">
    <location>
        <begin position="211"/>
        <end position="234"/>
    </location>
</feature>
<reference evidence="3" key="1">
    <citation type="submission" date="2023-06" db="EMBL/GenBank/DDBJ databases">
        <title>Genome-scale phylogeny and comparative genomics of the fungal order Sordariales.</title>
        <authorList>
            <consortium name="Lawrence Berkeley National Laboratory"/>
            <person name="Hensen N."/>
            <person name="Bonometti L."/>
            <person name="Westerberg I."/>
            <person name="Brannstrom I.O."/>
            <person name="Guillou S."/>
            <person name="Cros-Aarteil S."/>
            <person name="Calhoun S."/>
            <person name="Haridas S."/>
            <person name="Kuo A."/>
            <person name="Mondo S."/>
            <person name="Pangilinan J."/>
            <person name="Riley R."/>
            <person name="LaButti K."/>
            <person name="Andreopoulos B."/>
            <person name="Lipzen A."/>
            <person name="Chen C."/>
            <person name="Yanf M."/>
            <person name="Daum C."/>
            <person name="Ng V."/>
            <person name="Clum A."/>
            <person name="Steindorff A."/>
            <person name="Ohm R."/>
            <person name="Martin F."/>
            <person name="Silar P."/>
            <person name="Natvig D."/>
            <person name="Lalanne C."/>
            <person name="Gautier V."/>
            <person name="Ament-velasquez S.L."/>
            <person name="Kruys A."/>
            <person name="Hutchinson M.I."/>
            <person name="Powell A.J."/>
            <person name="Barry K."/>
            <person name="Miller A.N."/>
            <person name="Grigoriev I.V."/>
            <person name="Debuchy R."/>
            <person name="Gladieux P."/>
            <person name="Thoren M.H."/>
            <person name="Johannesson H."/>
        </authorList>
    </citation>
    <scope>NUCLEOTIDE SEQUENCE</scope>
    <source>
        <strain evidence="3">SMH3187-1</strain>
    </source>
</reference>
<feature type="transmembrane region" description="Helical" evidence="2">
    <location>
        <begin position="93"/>
        <end position="115"/>
    </location>
</feature>
<evidence type="ECO:0000313" key="4">
    <source>
        <dbReference type="Proteomes" id="UP001172155"/>
    </source>
</evidence>
<dbReference type="Proteomes" id="UP001172155">
    <property type="component" value="Unassembled WGS sequence"/>
</dbReference>
<keyword evidence="2" id="KW-1133">Transmembrane helix</keyword>
<keyword evidence="2" id="KW-0472">Membrane</keyword>
<name>A0AA40EPS5_9PEZI</name>
<keyword evidence="4" id="KW-1185">Reference proteome</keyword>
<dbReference type="InterPro" id="IPR018852">
    <property type="entry name" value="DUF2456"/>
</dbReference>
<evidence type="ECO:0000313" key="3">
    <source>
        <dbReference type="EMBL" id="KAK0743268.1"/>
    </source>
</evidence>
<dbReference type="EMBL" id="JAUKUD010000005">
    <property type="protein sequence ID" value="KAK0743268.1"/>
    <property type="molecule type" value="Genomic_DNA"/>
</dbReference>
<dbReference type="PANTHER" id="PTHR28297:SF1">
    <property type="entry name" value="FUNGAL PROTEIN"/>
    <property type="match status" value="1"/>
</dbReference>
<dbReference type="Pfam" id="PF10445">
    <property type="entry name" value="DUF2456"/>
    <property type="match status" value="1"/>
</dbReference>